<name>A0A915PZ40_9BILA</name>
<proteinExistence type="predicted"/>
<evidence type="ECO:0000313" key="3">
    <source>
        <dbReference type="WBParaSite" id="sdigi.contig62.g3332.t1"/>
    </source>
</evidence>
<accession>A0A915PZ40</accession>
<dbReference type="WBParaSite" id="sdigi.contig62.g3332.t1">
    <property type="protein sequence ID" value="sdigi.contig62.g3332.t1"/>
    <property type="gene ID" value="sdigi.contig62.g3332"/>
</dbReference>
<feature type="region of interest" description="Disordered" evidence="1">
    <location>
        <begin position="19"/>
        <end position="55"/>
    </location>
</feature>
<feature type="compositionally biased region" description="Low complexity" evidence="1">
    <location>
        <begin position="20"/>
        <end position="35"/>
    </location>
</feature>
<feature type="compositionally biased region" description="Basic and acidic residues" evidence="1">
    <location>
        <begin position="36"/>
        <end position="53"/>
    </location>
</feature>
<dbReference type="Proteomes" id="UP000887581">
    <property type="component" value="Unplaced"/>
</dbReference>
<protein>
    <submittedName>
        <fullName evidence="3">Uncharacterized protein</fullName>
    </submittedName>
</protein>
<keyword evidence="2" id="KW-1185">Reference proteome</keyword>
<reference evidence="3" key="1">
    <citation type="submission" date="2022-11" db="UniProtKB">
        <authorList>
            <consortium name="WormBaseParasite"/>
        </authorList>
    </citation>
    <scope>IDENTIFICATION</scope>
</reference>
<evidence type="ECO:0000256" key="1">
    <source>
        <dbReference type="SAM" id="MobiDB-lite"/>
    </source>
</evidence>
<evidence type="ECO:0000313" key="2">
    <source>
        <dbReference type="Proteomes" id="UP000887581"/>
    </source>
</evidence>
<dbReference type="AlphaFoldDB" id="A0A915PZ40"/>
<sequence>MRPDTIRILDPIVVAVCSTSNSNNDGSSSSSSGSDGWDKAEINIKNGQEDEQRGSVTCRTHIKKRIMSETKAEITGLGSARPNGNSWISCQLQLDQMTAEEKKEWVTVWA</sequence>
<organism evidence="2 3">
    <name type="scientific">Setaria digitata</name>
    <dbReference type="NCBI Taxonomy" id="48799"/>
    <lineage>
        <taxon>Eukaryota</taxon>
        <taxon>Metazoa</taxon>
        <taxon>Ecdysozoa</taxon>
        <taxon>Nematoda</taxon>
        <taxon>Chromadorea</taxon>
        <taxon>Rhabditida</taxon>
        <taxon>Spirurina</taxon>
        <taxon>Spiruromorpha</taxon>
        <taxon>Filarioidea</taxon>
        <taxon>Setariidae</taxon>
        <taxon>Setaria</taxon>
    </lineage>
</organism>